<sequence length="472" mass="51125">MTIPSLPAAYQEAVTAMLGPAEAEAFLASYAAPRAYGLRLNTLKINPASTAASKLAELFDFRPVPWCGTGYYYEESTRPGKHPYHAAGLYYIQEPSAMSAVELLDPQPGQTVLDLAAAPGGKTTQIAAKMAGQGLLISNEIHPQRARILAENVERLGIRNAVVTQAAPPALSARFPLAFDRIMLDAPCSGEGMFRKDPEAIREWSQESVELCAARQWDILQDAVAMLKPGGRLAYSTCTFNRRENEDTIARLLTEYSFLRLIVEKRIWPHREQGEGHYVALIERDHVEMSGTMDPNSAGRQRERERGRAGRVGRSGPAERNAVAALDSFRAWAADELPSLTLPAGGTPLLFGEALYLLSASDGLALTAEHLTGLKVPRAGLHLGDVRKGRFEPAHALAMALGAAEAAPRLWTLGEDSPLAAAYLRGETLEVPASLRGWHLVTLACGDGQYPLGWGKASSGQLKNHLPKGLRH</sequence>
<dbReference type="InterPro" id="IPR031341">
    <property type="entry name" value="Methyltr_RsmF_N"/>
</dbReference>
<evidence type="ECO:0000256" key="6">
    <source>
        <dbReference type="PROSITE-ProRule" id="PRU01023"/>
    </source>
</evidence>
<keyword evidence="4 6" id="KW-0949">S-adenosyl-L-methionine</keyword>
<evidence type="ECO:0000259" key="8">
    <source>
        <dbReference type="PROSITE" id="PS51686"/>
    </source>
</evidence>
<evidence type="ECO:0000256" key="3">
    <source>
        <dbReference type="ARBA" id="ARBA00022679"/>
    </source>
</evidence>
<keyword evidence="2 6" id="KW-0489">Methyltransferase</keyword>
<dbReference type="GO" id="GO:0003723">
    <property type="term" value="F:RNA binding"/>
    <property type="evidence" value="ECO:0007669"/>
    <property type="project" value="UniProtKB-UniRule"/>
</dbReference>
<evidence type="ECO:0000313" key="10">
    <source>
        <dbReference type="Proteomes" id="UP001139534"/>
    </source>
</evidence>
<dbReference type="GO" id="GO:0008173">
    <property type="term" value="F:RNA methyltransferase activity"/>
    <property type="evidence" value="ECO:0007669"/>
    <property type="project" value="InterPro"/>
</dbReference>
<feature type="binding site" evidence="6">
    <location>
        <position position="140"/>
    </location>
    <ligand>
        <name>S-adenosyl-L-methionine</name>
        <dbReference type="ChEBI" id="CHEBI:59789"/>
    </ligand>
</feature>
<feature type="binding site" evidence="6">
    <location>
        <position position="185"/>
    </location>
    <ligand>
        <name>S-adenosyl-L-methionine</name>
        <dbReference type="ChEBI" id="CHEBI:59789"/>
    </ligand>
</feature>
<comment type="caution">
    <text evidence="9">The sequence shown here is derived from an EMBL/GenBank/DDBJ whole genome shotgun (WGS) entry which is preliminary data.</text>
</comment>
<dbReference type="Gene3D" id="3.40.50.150">
    <property type="entry name" value="Vaccinia Virus protein VP39"/>
    <property type="match status" value="1"/>
</dbReference>
<dbReference type="EMBL" id="JALPRK010000016">
    <property type="protein sequence ID" value="MCK8488777.1"/>
    <property type="molecule type" value="Genomic_DNA"/>
</dbReference>
<keyword evidence="10" id="KW-1185">Reference proteome</keyword>
<feature type="domain" description="SAM-dependent MTase RsmB/NOP-type" evidence="8">
    <location>
        <begin position="26"/>
        <end position="303"/>
    </location>
</feature>
<comment type="similarity">
    <text evidence="6">Belongs to the class I-like SAM-binding methyltransferase superfamily. RsmB/NOP family.</text>
</comment>
<accession>A0A9X2BRD7</accession>
<organism evidence="9 10">
    <name type="scientific">Paenibacillus mellifer</name>
    <dbReference type="NCBI Taxonomy" id="2937794"/>
    <lineage>
        <taxon>Bacteria</taxon>
        <taxon>Bacillati</taxon>
        <taxon>Bacillota</taxon>
        <taxon>Bacilli</taxon>
        <taxon>Bacillales</taxon>
        <taxon>Paenibacillaceae</taxon>
        <taxon>Paenibacillus</taxon>
    </lineage>
</organism>
<dbReference type="Pfam" id="PF17125">
    <property type="entry name" value="Methyltr_RsmF_N"/>
    <property type="match status" value="1"/>
</dbReference>
<dbReference type="RefSeq" id="WP_248552835.1">
    <property type="nucleotide sequence ID" value="NZ_JALPRK010000016.1"/>
</dbReference>
<proteinExistence type="inferred from homology"/>
<evidence type="ECO:0000256" key="1">
    <source>
        <dbReference type="ARBA" id="ARBA00022490"/>
    </source>
</evidence>
<dbReference type="Pfam" id="PF17126">
    <property type="entry name" value="RsmF_methylt_CI"/>
    <property type="match status" value="1"/>
</dbReference>
<evidence type="ECO:0000256" key="7">
    <source>
        <dbReference type="SAM" id="MobiDB-lite"/>
    </source>
</evidence>
<dbReference type="PANTHER" id="PTHR22807:SF30">
    <property type="entry name" value="28S RRNA (CYTOSINE(4447)-C(5))-METHYLTRANSFERASE-RELATED"/>
    <property type="match status" value="1"/>
</dbReference>
<dbReference type="CDD" id="cd02440">
    <property type="entry name" value="AdoMet_MTases"/>
    <property type="match status" value="1"/>
</dbReference>
<dbReference type="Pfam" id="PF01189">
    <property type="entry name" value="Methyltr_RsmB-F"/>
    <property type="match status" value="1"/>
</dbReference>
<dbReference type="PRINTS" id="PR02008">
    <property type="entry name" value="RCMTFAMILY"/>
</dbReference>
<dbReference type="PROSITE" id="PS51686">
    <property type="entry name" value="SAM_MT_RSMB_NOP"/>
    <property type="match status" value="1"/>
</dbReference>
<dbReference type="GO" id="GO:0001510">
    <property type="term" value="P:RNA methylation"/>
    <property type="evidence" value="ECO:0007669"/>
    <property type="project" value="InterPro"/>
</dbReference>
<dbReference type="InterPro" id="IPR001678">
    <property type="entry name" value="MeTrfase_RsmB-F_NOP2_dom"/>
</dbReference>
<dbReference type="SUPFAM" id="SSF53335">
    <property type="entry name" value="S-adenosyl-L-methionine-dependent methyltransferases"/>
    <property type="match status" value="1"/>
</dbReference>
<protein>
    <submittedName>
        <fullName evidence="9">RsmB/NOP family class I SAM-dependent RNA methyltransferase</fullName>
    </submittedName>
</protein>
<dbReference type="InterPro" id="IPR029063">
    <property type="entry name" value="SAM-dependent_MTases_sf"/>
</dbReference>
<feature type="binding site" evidence="6">
    <location>
        <begin position="116"/>
        <end position="122"/>
    </location>
    <ligand>
        <name>S-adenosyl-L-methionine</name>
        <dbReference type="ChEBI" id="CHEBI:59789"/>
    </ligand>
</feature>
<evidence type="ECO:0000256" key="4">
    <source>
        <dbReference type="ARBA" id="ARBA00022691"/>
    </source>
</evidence>
<evidence type="ECO:0000313" key="9">
    <source>
        <dbReference type="EMBL" id="MCK8488777.1"/>
    </source>
</evidence>
<dbReference type="InterPro" id="IPR023267">
    <property type="entry name" value="RCMT"/>
</dbReference>
<dbReference type="Gene3D" id="2.30.130.60">
    <property type="match status" value="1"/>
</dbReference>
<keyword evidence="1" id="KW-0963">Cytoplasm</keyword>
<keyword evidence="5 6" id="KW-0694">RNA-binding</keyword>
<dbReference type="Pfam" id="PF13636">
    <property type="entry name" value="Methyltranf_PUA"/>
    <property type="match status" value="1"/>
</dbReference>
<dbReference type="CDD" id="cd21147">
    <property type="entry name" value="RsmF_methylt_CTD1"/>
    <property type="match status" value="1"/>
</dbReference>
<keyword evidence="3 6" id="KW-0808">Transferase</keyword>
<feature type="region of interest" description="Disordered" evidence="7">
    <location>
        <begin position="290"/>
        <end position="319"/>
    </location>
</feature>
<comment type="caution">
    <text evidence="6">Lacks conserved residue(s) required for the propagation of feature annotation.</text>
</comment>
<dbReference type="Proteomes" id="UP001139534">
    <property type="component" value="Unassembled WGS sequence"/>
</dbReference>
<gene>
    <name evidence="9" type="ORF">M0651_16515</name>
</gene>
<evidence type="ECO:0000256" key="5">
    <source>
        <dbReference type="ARBA" id="ARBA00022884"/>
    </source>
</evidence>
<evidence type="ECO:0000256" key="2">
    <source>
        <dbReference type="ARBA" id="ARBA00022603"/>
    </source>
</evidence>
<feature type="active site" description="Nucleophile" evidence="6">
    <location>
        <position position="238"/>
    </location>
</feature>
<dbReference type="PANTHER" id="PTHR22807">
    <property type="entry name" value="NOP2 YEAST -RELATED NOL1/NOP2/FMU SUN DOMAIN-CONTAINING"/>
    <property type="match status" value="1"/>
</dbReference>
<dbReference type="InterPro" id="IPR049560">
    <property type="entry name" value="MeTrfase_RsmB-F_NOP2_cat"/>
</dbReference>
<dbReference type="AlphaFoldDB" id="A0A9X2BRD7"/>
<dbReference type="InterPro" id="IPR031340">
    <property type="entry name" value="RsmF_methylt_CI"/>
</dbReference>
<reference evidence="9" key="1">
    <citation type="submission" date="2022-04" db="EMBL/GenBank/DDBJ databases">
        <authorList>
            <person name="Seo M.-J."/>
        </authorList>
    </citation>
    <scope>NUCLEOTIDE SEQUENCE</scope>
    <source>
        <strain evidence="9">MBLB2552</strain>
    </source>
</reference>
<dbReference type="InterPro" id="IPR027391">
    <property type="entry name" value="Nol1_Nop2_Fmu_2"/>
</dbReference>
<name>A0A9X2BRD7_9BACL</name>
<dbReference type="Gene3D" id="3.30.70.1170">
    <property type="entry name" value="Sun protein, domain 3"/>
    <property type="match status" value="1"/>
</dbReference>